<dbReference type="PANTHER" id="PTHR11465">
    <property type="entry name" value="CATALASE"/>
    <property type="match status" value="1"/>
</dbReference>
<dbReference type="Pfam" id="PF00199">
    <property type="entry name" value="Catalase"/>
    <property type="match status" value="1"/>
</dbReference>
<dbReference type="Gene3D" id="2.40.180.10">
    <property type="entry name" value="Catalase core domain"/>
    <property type="match status" value="1"/>
</dbReference>
<keyword evidence="4" id="KW-0479">Metal-binding</keyword>
<evidence type="ECO:0000259" key="7">
    <source>
        <dbReference type="SMART" id="SM01060"/>
    </source>
</evidence>
<keyword evidence="8" id="KW-1185">Reference proteome</keyword>
<evidence type="ECO:0000256" key="1">
    <source>
        <dbReference type="ARBA" id="ARBA00005329"/>
    </source>
</evidence>
<dbReference type="PROSITE" id="PS51402">
    <property type="entry name" value="CATALASE_3"/>
    <property type="match status" value="1"/>
</dbReference>
<sequence>MLAVWIMLASSVAAIKEPYHPAVDQVTLSQCRSKSPNGLMSISSGAPVSITEASTALNQRLLLNNFFLDHMTQQMRERTCTRTVRIKGTVAHGYFEVTHDLSHICRASFLNQIGKRTPVLARFSSGISEKGGSDLKREIRGLALKFYTDEGNFDLLGMNTPMFVINNPVHYVKVMHALRRPPESYLYDPNTFWEMIVKHPESMFAFLMMFADRGIPKTYRHMPGYNIHTMQVVGKDGKTYFVRFHILPTLGIKHMTTAQAQEINFADQDFYTRDLRDSIDKGDFPSWTVKVQIITEEDVLQYGYSFFDITRVIPIKEFPLHPLGKIVLNRNPTNFFAEEDQSAFNPGNLVDGIIGAPDKVFEARRYAYTDAQMYRLGPHAREIPVNCPINVPNSASSDGTDYRSTRQPGLLRIIEEQPYNFDQAREYYEDEIKCGERKRLHETLRLALASTPPSLREKVFHVFSRISQNLVFNVAQGFNTTIAE</sequence>
<dbReference type="InterPro" id="IPR024711">
    <property type="entry name" value="Catalase_clade1/3"/>
</dbReference>
<dbReference type="Proteomes" id="UP001652582">
    <property type="component" value="Chromosome 10"/>
</dbReference>
<dbReference type="RefSeq" id="XP_052739897.1">
    <property type="nucleotide sequence ID" value="XM_052883937.1"/>
</dbReference>
<dbReference type="PIRSF" id="PIRSF038928">
    <property type="entry name" value="Catalase_clade1-3"/>
    <property type="match status" value="1"/>
</dbReference>
<comment type="similarity">
    <text evidence="1">Belongs to the catalase family.</text>
</comment>
<evidence type="ECO:0000256" key="4">
    <source>
        <dbReference type="ARBA" id="ARBA00022723"/>
    </source>
</evidence>
<name>A0ABM3LLG4_BICAN</name>
<keyword evidence="5" id="KW-0560">Oxidoreductase</keyword>
<evidence type="ECO:0000313" key="8">
    <source>
        <dbReference type="Proteomes" id="UP001652582"/>
    </source>
</evidence>
<protein>
    <submittedName>
        <fullName evidence="9">Peroxisomal catalase 1</fullName>
    </submittedName>
</protein>
<dbReference type="GeneID" id="112051532"/>
<evidence type="ECO:0000256" key="2">
    <source>
        <dbReference type="ARBA" id="ARBA00022559"/>
    </source>
</evidence>
<dbReference type="InterPro" id="IPR011614">
    <property type="entry name" value="Catalase_core"/>
</dbReference>
<dbReference type="PANTHER" id="PTHR11465:SF9">
    <property type="entry name" value="CATALASE"/>
    <property type="match status" value="1"/>
</dbReference>
<evidence type="ECO:0000313" key="9">
    <source>
        <dbReference type="RefSeq" id="XP_052739897.1"/>
    </source>
</evidence>
<dbReference type="InterPro" id="IPR018028">
    <property type="entry name" value="Catalase"/>
</dbReference>
<gene>
    <name evidence="9" type="primary">LOC112051532</name>
</gene>
<dbReference type="SUPFAM" id="SSF56634">
    <property type="entry name" value="Heme-dependent catalase-like"/>
    <property type="match status" value="1"/>
</dbReference>
<dbReference type="SMART" id="SM01060">
    <property type="entry name" value="Catalase"/>
    <property type="match status" value="1"/>
</dbReference>
<feature type="domain" description="Catalase core" evidence="7">
    <location>
        <begin position="41"/>
        <end position="437"/>
    </location>
</feature>
<evidence type="ECO:0000256" key="5">
    <source>
        <dbReference type="ARBA" id="ARBA00023002"/>
    </source>
</evidence>
<reference evidence="9" key="1">
    <citation type="submission" date="2025-08" db="UniProtKB">
        <authorList>
            <consortium name="RefSeq"/>
        </authorList>
    </citation>
    <scope>IDENTIFICATION</scope>
</reference>
<keyword evidence="3" id="KW-0349">Heme</keyword>
<dbReference type="PRINTS" id="PR00067">
    <property type="entry name" value="CATALASE"/>
</dbReference>
<dbReference type="InterPro" id="IPR020835">
    <property type="entry name" value="Catalase_sf"/>
</dbReference>
<evidence type="ECO:0000256" key="3">
    <source>
        <dbReference type="ARBA" id="ARBA00022617"/>
    </source>
</evidence>
<organism evidence="8 9">
    <name type="scientific">Bicyclus anynana</name>
    <name type="common">Squinting bush brown butterfly</name>
    <dbReference type="NCBI Taxonomy" id="110368"/>
    <lineage>
        <taxon>Eukaryota</taxon>
        <taxon>Metazoa</taxon>
        <taxon>Ecdysozoa</taxon>
        <taxon>Arthropoda</taxon>
        <taxon>Hexapoda</taxon>
        <taxon>Insecta</taxon>
        <taxon>Pterygota</taxon>
        <taxon>Neoptera</taxon>
        <taxon>Endopterygota</taxon>
        <taxon>Lepidoptera</taxon>
        <taxon>Glossata</taxon>
        <taxon>Ditrysia</taxon>
        <taxon>Papilionoidea</taxon>
        <taxon>Nymphalidae</taxon>
        <taxon>Satyrinae</taxon>
        <taxon>Satyrini</taxon>
        <taxon>Mycalesina</taxon>
        <taxon>Bicyclus</taxon>
    </lineage>
</organism>
<keyword evidence="6" id="KW-0408">Iron</keyword>
<evidence type="ECO:0000256" key="6">
    <source>
        <dbReference type="ARBA" id="ARBA00023004"/>
    </source>
</evidence>
<proteinExistence type="inferred from homology"/>
<accession>A0ABM3LLG4</accession>
<keyword evidence="2" id="KW-0575">Peroxidase</keyword>